<proteinExistence type="predicted"/>
<dbReference type="InterPro" id="IPR026501">
    <property type="entry name" value="Limbin/EVC"/>
</dbReference>
<evidence type="ECO:0000256" key="2">
    <source>
        <dbReference type="ARBA" id="ARBA00004162"/>
    </source>
</evidence>
<evidence type="ECO:0000256" key="11">
    <source>
        <dbReference type="SAM" id="MobiDB-lite"/>
    </source>
</evidence>
<feature type="region of interest" description="Disordered" evidence="11">
    <location>
        <begin position="605"/>
        <end position="632"/>
    </location>
</feature>
<feature type="coiled-coil region" evidence="10">
    <location>
        <begin position="749"/>
        <end position="776"/>
    </location>
</feature>
<feature type="region of interest" description="Disordered" evidence="11">
    <location>
        <begin position="1051"/>
        <end position="1073"/>
    </location>
</feature>
<keyword evidence="14" id="KW-1185">Reference proteome</keyword>
<evidence type="ECO:0000256" key="4">
    <source>
        <dbReference type="ARBA" id="ARBA00022490"/>
    </source>
</evidence>
<evidence type="ECO:0000256" key="10">
    <source>
        <dbReference type="SAM" id="Coils"/>
    </source>
</evidence>
<evidence type="ECO:0000256" key="3">
    <source>
        <dbReference type="ARBA" id="ARBA00022475"/>
    </source>
</evidence>
<keyword evidence="6 12" id="KW-1133">Transmembrane helix</keyword>
<dbReference type="EMBL" id="JAROKS010000012">
    <property type="protein sequence ID" value="KAK1798677.1"/>
    <property type="molecule type" value="Genomic_DNA"/>
</dbReference>
<keyword evidence="5 12" id="KW-0812">Transmembrane</keyword>
<evidence type="ECO:0000256" key="7">
    <source>
        <dbReference type="ARBA" id="ARBA00023136"/>
    </source>
</evidence>
<reference evidence="13" key="1">
    <citation type="submission" date="2023-03" db="EMBL/GenBank/DDBJ databases">
        <title>Electrophorus voltai genome.</title>
        <authorList>
            <person name="Bian C."/>
        </authorList>
    </citation>
    <scope>NUCLEOTIDE SEQUENCE</scope>
    <source>
        <strain evidence="13">CB-2022</strain>
        <tissue evidence="13">Muscle</tissue>
    </source>
</reference>
<keyword evidence="3" id="KW-1003">Cell membrane</keyword>
<feature type="compositionally biased region" description="Basic and acidic residues" evidence="11">
    <location>
        <begin position="610"/>
        <end position="620"/>
    </location>
</feature>
<dbReference type="InterPro" id="IPR022076">
    <property type="entry name" value="Limbin"/>
</dbReference>
<dbReference type="GO" id="GO:0098797">
    <property type="term" value="C:plasma membrane protein complex"/>
    <property type="evidence" value="ECO:0007669"/>
    <property type="project" value="TreeGrafter"/>
</dbReference>
<accession>A0AAD9E190</accession>
<keyword evidence="10" id="KW-0175">Coiled coil</keyword>
<name>A0AAD9E190_9TELE</name>
<evidence type="ECO:0000256" key="5">
    <source>
        <dbReference type="ARBA" id="ARBA00022692"/>
    </source>
</evidence>
<evidence type="ECO:0000256" key="6">
    <source>
        <dbReference type="ARBA" id="ARBA00022989"/>
    </source>
</evidence>
<comment type="subcellular location">
    <subcellularLocation>
        <location evidence="2">Cell membrane</location>
        <topology evidence="2">Single-pass membrane protein</topology>
    </subcellularLocation>
    <subcellularLocation>
        <location evidence="1">Cytoplasm</location>
        <location evidence="1">Cytoskeleton</location>
        <location evidence="1">Cilium basal body</location>
    </subcellularLocation>
</comment>
<feature type="transmembrane region" description="Helical" evidence="12">
    <location>
        <begin position="31"/>
        <end position="56"/>
    </location>
</feature>
<protein>
    <recommendedName>
        <fullName evidence="15">Limbin</fullName>
    </recommendedName>
</protein>
<dbReference type="AlphaFoldDB" id="A0AAD9E190"/>
<evidence type="ECO:0000256" key="12">
    <source>
        <dbReference type="SAM" id="Phobius"/>
    </source>
</evidence>
<feature type="compositionally biased region" description="Basic and acidic residues" evidence="11">
    <location>
        <begin position="1062"/>
        <end position="1073"/>
    </location>
</feature>
<evidence type="ECO:0000313" key="14">
    <source>
        <dbReference type="Proteomes" id="UP001239994"/>
    </source>
</evidence>
<sequence>NDISLFEPVVANFTLRLNTTEKVYAHHVLHFAGFFGGFLASTLLLSLMLFTASYLYNKWHKHSSHHRRRRGLGKGMELEEGDSNIIVSANEDAAFEDKIIDIMALDDPQNVFQALDNLEMTTLLREALAVEGIRVQIVKGVFGVLLGGVNVAGRRVVTVLLGQVVGMEGKLQEEQVTQMAILAAQCTMETQQEMETLRLTHTAEKAHAVRLQHAEQQVPECTVLLERLQKMEQQRLQQGLLTRHEHACAQAQRHTALRRRVELHAIFSEELQEAASAGELEEDTANQLLHCYYTCQDQLEEVLDLFVANQRAVLRERHALRKFLLQGLHGLQALLWDLFRTSSQHIDSWFTEICREGGLSDEQCSEQLEPAHLELLQVKQSLEDTLNRERSAMHCEIIKKRRASILEMLSEQKREQQELVCVGGGQVDQYLLRWQILLSAHSTQLSELITHLDQEAATDIRKLLLRVLQGAEAELKTVAHAVVQALHALGVPHWLLHREVGAEVLAEAQEWLGVQEKASAESLRASRSAIQQHRKQELQQQRVLRERLRHFYRSVCAFQPAMSERDLLRVRLQFVKHVCRLDRCLVLPHALSRARLYTSLTSPITQHSQRCSDPKTKSSPDADPGNTSVTFKETKNELNSGECIMDASMGARVTELQSFIRSVEERIYLHQQERGRNTSVEEVYDCEAQEQKVYECEQGVAEAVVALQWERGERRSRVLETHSALLELQSLLLQYLRHTPAEQELTNTIHAQSLALEEAELHLQKEEAEWKELAYECSSDKILAAADGIDIELFRVNKEGKMATSLQEALCKRQQLTRTLTERLMEEIRRQQVMEDLRDQLELKPLYTHCDQDLTLAAVLVKLSGVSVMALQELLRLLLPTLPEGDLQSLIDALNPTAGQTVEPCRELVDRLRKDIMRRHLSSWTQHTDRQIGRILKKKQTLLFSSSAEGSKGSQKVLDSTNKQKPVPICDAAREEVTSDPLCVTGEARAEIYKESVPAEDMGVAIESPVSGERLFIFRYNPPGNQEHTHSLPPFLTSDYSNKKKRSFLKFKKGTVVPQEQTQEKEEEKEERH</sequence>
<evidence type="ECO:0000256" key="8">
    <source>
        <dbReference type="ARBA" id="ARBA00023212"/>
    </source>
</evidence>
<keyword evidence="7 12" id="KW-0472">Membrane</keyword>
<dbReference type="Proteomes" id="UP001239994">
    <property type="component" value="Unassembled WGS sequence"/>
</dbReference>
<evidence type="ECO:0008006" key="15">
    <source>
        <dbReference type="Google" id="ProtNLM"/>
    </source>
</evidence>
<gene>
    <name evidence="13" type="ORF">P4O66_006958</name>
</gene>
<organism evidence="13 14">
    <name type="scientific">Electrophorus voltai</name>
    <dbReference type="NCBI Taxonomy" id="2609070"/>
    <lineage>
        <taxon>Eukaryota</taxon>
        <taxon>Metazoa</taxon>
        <taxon>Chordata</taxon>
        <taxon>Craniata</taxon>
        <taxon>Vertebrata</taxon>
        <taxon>Euteleostomi</taxon>
        <taxon>Actinopterygii</taxon>
        <taxon>Neopterygii</taxon>
        <taxon>Teleostei</taxon>
        <taxon>Ostariophysi</taxon>
        <taxon>Gymnotiformes</taxon>
        <taxon>Gymnotoidei</taxon>
        <taxon>Gymnotidae</taxon>
        <taxon>Electrophorus</taxon>
    </lineage>
</organism>
<comment type="caution">
    <text evidence="13">The sequence shown here is derived from an EMBL/GenBank/DDBJ whole genome shotgun (WGS) entry which is preliminary data.</text>
</comment>
<evidence type="ECO:0000256" key="9">
    <source>
        <dbReference type="ARBA" id="ARBA00023273"/>
    </source>
</evidence>
<keyword evidence="9" id="KW-0966">Cell projection</keyword>
<evidence type="ECO:0000313" key="13">
    <source>
        <dbReference type="EMBL" id="KAK1798677.1"/>
    </source>
</evidence>
<feature type="non-terminal residue" evidence="13">
    <location>
        <position position="1073"/>
    </location>
</feature>
<dbReference type="PANTHER" id="PTHR16795:SF14">
    <property type="entry name" value="LIMBIN"/>
    <property type="match status" value="1"/>
</dbReference>
<keyword evidence="8" id="KW-0206">Cytoskeleton</keyword>
<dbReference type="Pfam" id="PF12297">
    <property type="entry name" value="EVC2_like"/>
    <property type="match status" value="1"/>
</dbReference>
<keyword evidence="4" id="KW-0963">Cytoplasm</keyword>
<dbReference type="PANTHER" id="PTHR16795">
    <property type="entry name" value="LIMBIN/ELLIS-VAN CREVELD PROTEIN"/>
    <property type="match status" value="1"/>
</dbReference>
<dbReference type="GO" id="GO:0007224">
    <property type="term" value="P:smoothened signaling pathway"/>
    <property type="evidence" value="ECO:0007669"/>
    <property type="project" value="InterPro"/>
</dbReference>
<dbReference type="GO" id="GO:0060170">
    <property type="term" value="C:ciliary membrane"/>
    <property type="evidence" value="ECO:0007669"/>
    <property type="project" value="TreeGrafter"/>
</dbReference>
<evidence type="ECO:0000256" key="1">
    <source>
        <dbReference type="ARBA" id="ARBA00004120"/>
    </source>
</evidence>